<organism evidence="1 2">
    <name type="scientific">Fusobacterium necrophorum</name>
    <dbReference type="NCBI Taxonomy" id="859"/>
    <lineage>
        <taxon>Bacteria</taxon>
        <taxon>Fusobacteriati</taxon>
        <taxon>Fusobacteriota</taxon>
        <taxon>Fusobacteriia</taxon>
        <taxon>Fusobacteriales</taxon>
        <taxon>Fusobacteriaceae</taxon>
        <taxon>Fusobacterium</taxon>
    </lineage>
</organism>
<keyword evidence="2" id="KW-1185">Reference proteome</keyword>
<accession>A0AAW6W876</accession>
<dbReference type="RefSeq" id="WP_285048896.1">
    <property type="nucleotide sequence ID" value="NZ_JAMGTK010000001.1"/>
</dbReference>
<evidence type="ECO:0000313" key="2">
    <source>
        <dbReference type="Proteomes" id="UP001173223"/>
    </source>
</evidence>
<comment type="caution">
    <text evidence="1">The sequence shown here is derived from an EMBL/GenBank/DDBJ whole genome shotgun (WGS) entry which is preliminary data.</text>
</comment>
<dbReference type="AlphaFoldDB" id="A0AAW6W876"/>
<gene>
    <name evidence="1" type="ORF">MWG07_00455</name>
</gene>
<sequence>MKYVFSKEKCIATNKIDPKKVPSWVDECDGKEVTFKNESYGVVKGIGVEIAGQLREFQALKDWCEVVE</sequence>
<evidence type="ECO:0000313" key="1">
    <source>
        <dbReference type="EMBL" id="MDK4510736.1"/>
    </source>
</evidence>
<reference evidence="1" key="2">
    <citation type="submission" date="2022-04" db="EMBL/GenBank/DDBJ databases">
        <authorList>
            <person name="Livingstone P.G."/>
        </authorList>
    </citation>
    <scope>NUCLEOTIDE SEQUENCE</scope>
    <source>
        <strain evidence="1">BRON_8</strain>
    </source>
</reference>
<dbReference type="EMBL" id="JAMGTK010000001">
    <property type="protein sequence ID" value="MDK4510736.1"/>
    <property type="molecule type" value="Genomic_DNA"/>
</dbReference>
<reference evidence="1" key="1">
    <citation type="journal article" date="2022" name="Gene">
        <title>A genome-led study on the pathogenesis of Fusobacterium necrophorum infections.</title>
        <authorList>
            <person name="Thapa G."/>
            <person name="Jayal A."/>
            <person name="Sikazwe E."/>
            <person name="Perry T."/>
            <person name="Mohammed Al Balushi A."/>
            <person name="Livingstone P."/>
        </authorList>
    </citation>
    <scope>NUCLEOTIDE SEQUENCE</scope>
    <source>
        <strain evidence="1">BRON_8</strain>
    </source>
</reference>
<proteinExistence type="predicted"/>
<protein>
    <submittedName>
        <fullName evidence="1">Uncharacterized protein</fullName>
    </submittedName>
</protein>
<name>A0AAW6W876_9FUSO</name>
<dbReference type="Proteomes" id="UP001173223">
    <property type="component" value="Unassembled WGS sequence"/>
</dbReference>